<keyword evidence="9" id="KW-1185">Reference proteome</keyword>
<keyword evidence="3" id="KW-0732">Signal</keyword>
<evidence type="ECO:0000313" key="8">
    <source>
        <dbReference type="EMBL" id="MCA5004028.1"/>
    </source>
</evidence>
<name>A0ABS7Z1H9_9SPHI</name>
<dbReference type="Gene3D" id="1.25.40.390">
    <property type="match status" value="1"/>
</dbReference>
<evidence type="ECO:0000256" key="4">
    <source>
        <dbReference type="ARBA" id="ARBA00023136"/>
    </source>
</evidence>
<reference evidence="8" key="1">
    <citation type="submission" date="2020-10" db="EMBL/GenBank/DDBJ databases">
        <authorList>
            <person name="Lu T."/>
            <person name="Wang Q."/>
            <person name="Han X."/>
        </authorList>
    </citation>
    <scope>NUCLEOTIDE SEQUENCE</scope>
    <source>
        <strain evidence="8">WQ 366</strain>
    </source>
</reference>
<evidence type="ECO:0000259" key="6">
    <source>
        <dbReference type="Pfam" id="PF07980"/>
    </source>
</evidence>
<dbReference type="InterPro" id="IPR011990">
    <property type="entry name" value="TPR-like_helical_dom_sf"/>
</dbReference>
<keyword evidence="4" id="KW-0472">Membrane</keyword>
<dbReference type="EMBL" id="JADEYP010000003">
    <property type="protein sequence ID" value="MCA5004028.1"/>
    <property type="molecule type" value="Genomic_DNA"/>
</dbReference>
<gene>
    <name evidence="8" type="ORF">IPZ78_02540</name>
</gene>
<evidence type="ECO:0000256" key="3">
    <source>
        <dbReference type="ARBA" id="ARBA00022729"/>
    </source>
</evidence>
<evidence type="ECO:0000256" key="2">
    <source>
        <dbReference type="ARBA" id="ARBA00006275"/>
    </source>
</evidence>
<dbReference type="InterPro" id="IPR012944">
    <property type="entry name" value="SusD_RagB_dom"/>
</dbReference>
<dbReference type="InterPro" id="IPR033985">
    <property type="entry name" value="SusD-like_N"/>
</dbReference>
<feature type="domain" description="RagB/SusD" evidence="6">
    <location>
        <begin position="313"/>
        <end position="612"/>
    </location>
</feature>
<comment type="similarity">
    <text evidence="2">Belongs to the SusD family.</text>
</comment>
<dbReference type="RefSeq" id="WP_225551363.1">
    <property type="nucleotide sequence ID" value="NZ_JADEYP010000003.1"/>
</dbReference>
<dbReference type="Pfam" id="PF14322">
    <property type="entry name" value="SusD-like_3"/>
    <property type="match status" value="1"/>
</dbReference>
<sequence length="612" mass="69643">MKKIRNTYKMMLVLASLTLTNCNKDFLNVSDELAGQLTMTEIFENAGYTRNWHRNIFTGIPNSSGLILDVGALTNPWTGSSDELKMAQGTLRTLNSNGFNSGNAPFHRWGGLYTLIRQANLFIENAKEIPQSGDTDFIDATELKKMKAQARFLRAYYHYLLFEQYGPVPIMESSIIPSSTEIDFERNSVDEVVDYLYKELTEVSAELDENLSDQNYLALPSKGVALAVRARLLIYAASPLYNGGYEESLAVTNPSGKKLFSPADPTKWNKAELALKEFIDFAESGKYELYKAYTNGAYDPDKSLYELFIKYNPEIIWANPNHSWGAVNGEGVDRRSTPRSENAGFANIAVTQELVDDFFMNDGLPIEESPKYSENGFAVAGDDVTGRTEVGTYKMWVNREPRFYQTVFYHGRKWHLTNRVVKFNRGNGNDNTAADHPWSGYLLYKRISRNVHNQGSFPKSEYRPSVIFRLAEFQLLYAEAMNEVNPSNPLIIDYVDKIRERAGIPKLRDIKPNIIGNQNLQREAIRAEMRVELATEGQRYFDVRRWMIAENEVGKGGQGGLFYGMNMGATSEAEFFKRTSYENRAFAREMYLYPIPLAEIQKSKKLVQNPGW</sequence>
<protein>
    <submittedName>
        <fullName evidence="8">RagB/SusD family nutrient uptake outer membrane protein</fullName>
    </submittedName>
</protein>
<evidence type="ECO:0000259" key="7">
    <source>
        <dbReference type="Pfam" id="PF14322"/>
    </source>
</evidence>
<evidence type="ECO:0000256" key="5">
    <source>
        <dbReference type="ARBA" id="ARBA00023237"/>
    </source>
</evidence>
<dbReference type="Pfam" id="PF07980">
    <property type="entry name" value="SusD_RagB"/>
    <property type="match status" value="1"/>
</dbReference>
<comment type="caution">
    <text evidence="8">The sequence shown here is derived from an EMBL/GenBank/DDBJ whole genome shotgun (WGS) entry which is preliminary data.</text>
</comment>
<comment type="subcellular location">
    <subcellularLocation>
        <location evidence="1">Cell outer membrane</location>
    </subcellularLocation>
</comment>
<organism evidence="8 9">
    <name type="scientific">Sphingobacterium bovistauri</name>
    <dbReference type="NCBI Taxonomy" id="2781959"/>
    <lineage>
        <taxon>Bacteria</taxon>
        <taxon>Pseudomonadati</taxon>
        <taxon>Bacteroidota</taxon>
        <taxon>Sphingobacteriia</taxon>
        <taxon>Sphingobacteriales</taxon>
        <taxon>Sphingobacteriaceae</taxon>
        <taxon>Sphingobacterium</taxon>
    </lineage>
</organism>
<dbReference type="SUPFAM" id="SSF48452">
    <property type="entry name" value="TPR-like"/>
    <property type="match status" value="1"/>
</dbReference>
<feature type="domain" description="SusD-like N-terminal" evidence="7">
    <location>
        <begin position="97"/>
        <end position="232"/>
    </location>
</feature>
<evidence type="ECO:0000313" key="9">
    <source>
        <dbReference type="Proteomes" id="UP001165302"/>
    </source>
</evidence>
<keyword evidence="5" id="KW-0998">Cell outer membrane</keyword>
<accession>A0ABS7Z1H9</accession>
<evidence type="ECO:0000256" key="1">
    <source>
        <dbReference type="ARBA" id="ARBA00004442"/>
    </source>
</evidence>
<dbReference type="Proteomes" id="UP001165302">
    <property type="component" value="Unassembled WGS sequence"/>
</dbReference>
<proteinExistence type="inferred from homology"/>